<dbReference type="GO" id="GO:0046872">
    <property type="term" value="F:metal ion binding"/>
    <property type="evidence" value="ECO:0007669"/>
    <property type="project" value="UniProtKB-KW"/>
</dbReference>
<feature type="domain" description="Exonuclease" evidence="19">
    <location>
        <begin position="3"/>
        <end position="178"/>
    </location>
</feature>
<proteinExistence type="predicted"/>
<evidence type="ECO:0000256" key="5">
    <source>
        <dbReference type="ARBA" id="ARBA00022695"/>
    </source>
</evidence>
<keyword evidence="5 18" id="KW-0548">Nucleotidyltransferase</keyword>
<dbReference type="GO" id="GO:0045004">
    <property type="term" value="P:DNA replication proofreading"/>
    <property type="evidence" value="ECO:0007669"/>
    <property type="project" value="TreeGrafter"/>
</dbReference>
<comment type="cofactor">
    <cofactor evidence="1 18">
        <name>Mn(2+)</name>
        <dbReference type="ChEBI" id="CHEBI:29035"/>
    </cofactor>
</comment>
<evidence type="ECO:0000256" key="12">
    <source>
        <dbReference type="ARBA" id="ARBA00022932"/>
    </source>
</evidence>
<feature type="active site" description="Proton acceptor" evidence="15">
    <location>
        <position position="156"/>
    </location>
</feature>
<dbReference type="EC" id="2.7.7.7" evidence="2 18"/>
<dbReference type="GO" id="GO:0008408">
    <property type="term" value="F:3'-5' exonuclease activity"/>
    <property type="evidence" value="ECO:0007669"/>
    <property type="project" value="TreeGrafter"/>
</dbReference>
<comment type="function">
    <text evidence="18">DNA polymerase III is a complex, multichain enzyme responsible for most of the replicative synthesis in bacteria. The epsilon subunit contain the editing function and is a proofreading 3'-5' exonuclease.</text>
</comment>
<dbReference type="Proteomes" id="UP000184222">
    <property type="component" value="Chromosome"/>
</dbReference>
<feature type="binding site" evidence="16">
    <location>
        <position position="58"/>
    </location>
    <ligand>
        <name>substrate</name>
    </ligand>
</feature>
<evidence type="ECO:0000256" key="13">
    <source>
        <dbReference type="ARBA" id="ARBA00023211"/>
    </source>
</evidence>
<keyword evidence="9 18" id="KW-0378">Hydrolase</keyword>
<dbReference type="Pfam" id="PF00929">
    <property type="entry name" value="RNase_T"/>
    <property type="match status" value="1"/>
</dbReference>
<evidence type="ECO:0000256" key="6">
    <source>
        <dbReference type="ARBA" id="ARBA00022705"/>
    </source>
</evidence>
<reference evidence="20 21" key="1">
    <citation type="journal article" date="2016" name="Appl. Environ. Microbiol.">
        <title>Whole genome relationships among Francisella bacteria of diverse origin define new species and provide specific regions for detection.</title>
        <authorList>
            <person name="Challacombe J.F."/>
            <person name="Petersen J.M."/>
            <person name="Gallegos-Graves V."/>
            <person name="Hodge D."/>
            <person name="Pillai S."/>
            <person name="Kuske C.R."/>
        </authorList>
    </citation>
    <scope>NUCLEOTIDE SEQUENCE [LARGE SCALE GENOMIC DNA]</scope>
    <source>
        <strain evidence="21">TX07-7310</strain>
    </source>
</reference>
<sequence>MSRQVFIDTETTGFDYKIGNRIIEFGAVEAIDRRITGNTLHFYCNPNYEVEAGALAIHGLTNDFLSDKPLFEDKADEMIEFLKDSEVIIHNAAFDVPFINWELGLLKDNKYGTLENHVAKIIDSLEIARKKHPLQKNNLDALCKRYQIRNDHRTFHGALLDSELLADVYLAMTGGQTNLTLQTAKKASKNNIDIDLSKLNLRRADETVKNINEHQEYLKNILKLQEDNIW</sequence>
<evidence type="ECO:0000256" key="2">
    <source>
        <dbReference type="ARBA" id="ARBA00012417"/>
    </source>
</evidence>
<keyword evidence="8 17" id="KW-0479">Metal-binding</keyword>
<evidence type="ECO:0000313" key="20">
    <source>
        <dbReference type="EMBL" id="API86812.1"/>
    </source>
</evidence>
<comment type="catalytic activity">
    <reaction evidence="14 18">
        <text>DNA(n) + a 2'-deoxyribonucleoside 5'-triphosphate = DNA(n+1) + diphosphate</text>
        <dbReference type="Rhea" id="RHEA:22508"/>
        <dbReference type="Rhea" id="RHEA-COMP:17339"/>
        <dbReference type="Rhea" id="RHEA-COMP:17340"/>
        <dbReference type="ChEBI" id="CHEBI:33019"/>
        <dbReference type="ChEBI" id="CHEBI:61560"/>
        <dbReference type="ChEBI" id="CHEBI:173112"/>
        <dbReference type="EC" id="2.7.7.7"/>
    </reaction>
</comment>
<comment type="cofactor">
    <cofactor evidence="17">
        <name>Mg(2+)</name>
        <dbReference type="ChEBI" id="CHEBI:18420"/>
    </cofactor>
    <cofactor evidence="17">
        <name>Mn(2+)</name>
        <dbReference type="ChEBI" id="CHEBI:29035"/>
    </cofactor>
    <text evidence="17">Binds 2 divalent metal cations. Magnesium or manganese.</text>
</comment>
<dbReference type="EMBL" id="CP016796">
    <property type="protein sequence ID" value="API86812.1"/>
    <property type="molecule type" value="Genomic_DNA"/>
</dbReference>
<dbReference type="CDD" id="cd06131">
    <property type="entry name" value="DNA_pol_III_epsilon_Ecoli_like"/>
    <property type="match status" value="1"/>
</dbReference>
<evidence type="ECO:0000256" key="3">
    <source>
        <dbReference type="ARBA" id="ARBA00020352"/>
    </source>
</evidence>
<feature type="binding site" evidence="17">
    <location>
        <position position="161"/>
    </location>
    <ligand>
        <name>a divalent metal cation</name>
        <dbReference type="ChEBI" id="CHEBI:60240"/>
        <label>1</label>
        <note>catalytic</note>
    </ligand>
</feature>
<dbReference type="FunFam" id="3.30.420.10:FF:000012">
    <property type="entry name" value="DNA polymerase III subunit epsilon"/>
    <property type="match status" value="1"/>
</dbReference>
<evidence type="ECO:0000313" key="21">
    <source>
        <dbReference type="Proteomes" id="UP000184222"/>
    </source>
</evidence>
<evidence type="ECO:0000256" key="9">
    <source>
        <dbReference type="ARBA" id="ARBA00022801"/>
    </source>
</evidence>
<evidence type="ECO:0000256" key="4">
    <source>
        <dbReference type="ARBA" id="ARBA00022679"/>
    </source>
</evidence>
<keyword evidence="7 18" id="KW-0540">Nuclease</keyword>
<evidence type="ECO:0000256" key="17">
    <source>
        <dbReference type="PIRSR" id="PIRSR606309-3"/>
    </source>
</evidence>
<evidence type="ECO:0000256" key="10">
    <source>
        <dbReference type="ARBA" id="ARBA00022839"/>
    </source>
</evidence>
<dbReference type="KEGG" id="frx:F7310_05345"/>
<dbReference type="NCBIfam" id="TIGR01406">
    <property type="entry name" value="dnaQ_proteo"/>
    <property type="match status" value="1"/>
</dbReference>
<evidence type="ECO:0000259" key="19">
    <source>
        <dbReference type="SMART" id="SM00479"/>
    </source>
</evidence>
<feature type="binding site" evidence="16">
    <location>
        <position position="10"/>
    </location>
    <ligand>
        <name>substrate</name>
    </ligand>
</feature>
<feature type="binding site" evidence="17">
    <location>
        <position position="8"/>
    </location>
    <ligand>
        <name>a divalent metal cation</name>
        <dbReference type="ChEBI" id="CHEBI:60240"/>
        <label>1</label>
        <note>catalytic</note>
    </ligand>
</feature>
<evidence type="ECO:0000256" key="8">
    <source>
        <dbReference type="ARBA" id="ARBA00022723"/>
    </source>
</evidence>
<evidence type="ECO:0000256" key="11">
    <source>
        <dbReference type="ARBA" id="ARBA00022842"/>
    </source>
</evidence>
<organism evidence="20 21">
    <name type="scientific">Francisella uliginis</name>
    <dbReference type="NCBI Taxonomy" id="573570"/>
    <lineage>
        <taxon>Bacteria</taxon>
        <taxon>Pseudomonadati</taxon>
        <taxon>Pseudomonadota</taxon>
        <taxon>Gammaproteobacteria</taxon>
        <taxon>Thiotrichales</taxon>
        <taxon>Francisellaceae</taxon>
        <taxon>Francisella</taxon>
    </lineage>
</organism>
<keyword evidence="10 18" id="KW-0269">Exonuclease</keyword>
<evidence type="ECO:0000256" key="14">
    <source>
        <dbReference type="ARBA" id="ARBA00049244"/>
    </source>
</evidence>
<dbReference type="PANTHER" id="PTHR30231">
    <property type="entry name" value="DNA POLYMERASE III SUBUNIT EPSILON"/>
    <property type="match status" value="1"/>
</dbReference>
<dbReference type="RefSeq" id="WP_072712325.1">
    <property type="nucleotide sequence ID" value="NZ_CP016796.1"/>
</dbReference>
<dbReference type="Gene3D" id="3.30.420.10">
    <property type="entry name" value="Ribonuclease H-like superfamily/Ribonuclease H"/>
    <property type="match status" value="1"/>
</dbReference>
<dbReference type="AlphaFoldDB" id="A0A1L4BSJ0"/>
<evidence type="ECO:0000256" key="15">
    <source>
        <dbReference type="PIRSR" id="PIRSR606309-1"/>
    </source>
</evidence>
<dbReference type="InterPro" id="IPR036397">
    <property type="entry name" value="RNaseH_sf"/>
</dbReference>
<dbReference type="InterPro" id="IPR013520">
    <property type="entry name" value="Ribonucl_H"/>
</dbReference>
<keyword evidence="12 18" id="KW-0239">DNA-directed DNA polymerase</keyword>
<keyword evidence="21" id="KW-1185">Reference proteome</keyword>
<dbReference type="InterPro" id="IPR006309">
    <property type="entry name" value="DnaQ_proteo"/>
</dbReference>
<comment type="subunit">
    <text evidence="18">DNA polymerase III contains a core (composed of alpha, epsilon and theta chains) that associates with a tau subunit. This core dimerizes to form the POLIII' complex. PolIII' associates with the gamma complex (composed of gamma, delta, delta', psi and chi chains) and with the beta chain to form the complete DNA polymerase III complex.</text>
</comment>
<dbReference type="GO" id="GO:0005829">
    <property type="term" value="C:cytosol"/>
    <property type="evidence" value="ECO:0007669"/>
    <property type="project" value="TreeGrafter"/>
</dbReference>
<keyword evidence="13 17" id="KW-0464">Manganese</keyword>
<evidence type="ECO:0000256" key="18">
    <source>
        <dbReference type="RuleBase" id="RU364087"/>
    </source>
</evidence>
<dbReference type="InterPro" id="IPR012337">
    <property type="entry name" value="RNaseH-like_sf"/>
</dbReference>
<keyword evidence="4 18" id="KW-0808">Transferase</keyword>
<dbReference type="OrthoDB" id="9804290at2"/>
<dbReference type="InterPro" id="IPR006054">
    <property type="entry name" value="DnaQ"/>
</dbReference>
<dbReference type="SMART" id="SM00479">
    <property type="entry name" value="EXOIII"/>
    <property type="match status" value="1"/>
</dbReference>
<dbReference type="NCBIfam" id="TIGR00573">
    <property type="entry name" value="dnaq"/>
    <property type="match status" value="1"/>
</dbReference>
<dbReference type="GO" id="GO:0003677">
    <property type="term" value="F:DNA binding"/>
    <property type="evidence" value="ECO:0007669"/>
    <property type="project" value="InterPro"/>
</dbReference>
<dbReference type="PANTHER" id="PTHR30231:SF41">
    <property type="entry name" value="DNA POLYMERASE III SUBUNIT EPSILON"/>
    <property type="match status" value="1"/>
</dbReference>
<gene>
    <name evidence="18" type="primary">dnaQ</name>
    <name evidence="20" type="ORF">F7310_05345</name>
</gene>
<feature type="binding site" evidence="17">
    <location>
        <position position="10"/>
    </location>
    <ligand>
        <name>a divalent metal cation</name>
        <dbReference type="ChEBI" id="CHEBI:60240"/>
        <label>1</label>
        <note>catalytic</note>
    </ligand>
</feature>
<evidence type="ECO:0000256" key="1">
    <source>
        <dbReference type="ARBA" id="ARBA00001936"/>
    </source>
</evidence>
<accession>A0A1L4BSJ0</accession>
<evidence type="ECO:0000256" key="16">
    <source>
        <dbReference type="PIRSR" id="PIRSR606309-2"/>
    </source>
</evidence>
<feature type="binding site" evidence="16">
    <location>
        <position position="161"/>
    </location>
    <ligand>
        <name>substrate</name>
    </ligand>
</feature>
<name>A0A1L4BSJ0_9GAMM</name>
<dbReference type="GO" id="GO:0003887">
    <property type="term" value="F:DNA-directed DNA polymerase activity"/>
    <property type="evidence" value="ECO:0007669"/>
    <property type="project" value="UniProtKB-KW"/>
</dbReference>
<feature type="binding site" evidence="16">
    <location>
        <position position="8"/>
    </location>
    <ligand>
        <name>substrate</name>
    </ligand>
</feature>
<dbReference type="NCBIfam" id="NF004316">
    <property type="entry name" value="PRK05711.1"/>
    <property type="match status" value="1"/>
</dbReference>
<dbReference type="STRING" id="573570.F7310_05345"/>
<dbReference type="SUPFAM" id="SSF53098">
    <property type="entry name" value="Ribonuclease H-like"/>
    <property type="match status" value="1"/>
</dbReference>
<protein>
    <recommendedName>
        <fullName evidence="3 18">DNA polymerase III subunit epsilon</fullName>
        <ecNumber evidence="2 18">2.7.7.7</ecNumber>
    </recommendedName>
</protein>
<keyword evidence="11 17" id="KW-0460">Magnesium</keyword>
<keyword evidence="6 18" id="KW-0235">DNA replication</keyword>
<evidence type="ECO:0000256" key="7">
    <source>
        <dbReference type="ARBA" id="ARBA00022722"/>
    </source>
</evidence>